<dbReference type="AlphaFoldDB" id="A0A8H6Y0Q3"/>
<keyword evidence="4 6" id="KW-0472">Membrane</keyword>
<dbReference type="Pfam" id="PF04479">
    <property type="entry name" value="RTA1"/>
    <property type="match status" value="1"/>
</dbReference>
<feature type="transmembrane region" description="Helical" evidence="6">
    <location>
        <begin position="152"/>
        <end position="175"/>
    </location>
</feature>
<dbReference type="InterPro" id="IPR007568">
    <property type="entry name" value="RTA1"/>
</dbReference>
<feature type="region of interest" description="Disordered" evidence="5">
    <location>
        <begin position="1"/>
        <end position="35"/>
    </location>
</feature>
<comment type="caution">
    <text evidence="7">The sequence shown here is derived from an EMBL/GenBank/DDBJ whole genome shotgun (WGS) entry which is preliminary data.</text>
</comment>
<dbReference type="Proteomes" id="UP000623467">
    <property type="component" value="Unassembled WGS sequence"/>
</dbReference>
<dbReference type="EMBL" id="JACAZH010000014">
    <property type="protein sequence ID" value="KAF7350567.1"/>
    <property type="molecule type" value="Genomic_DNA"/>
</dbReference>
<evidence type="ECO:0000256" key="5">
    <source>
        <dbReference type="SAM" id="MobiDB-lite"/>
    </source>
</evidence>
<feature type="transmembrane region" description="Helical" evidence="6">
    <location>
        <begin position="77"/>
        <end position="95"/>
    </location>
</feature>
<feature type="transmembrane region" description="Helical" evidence="6">
    <location>
        <begin position="195"/>
        <end position="217"/>
    </location>
</feature>
<proteinExistence type="predicted"/>
<name>A0A8H6Y0Q3_9AGAR</name>
<protein>
    <recommendedName>
        <fullName evidence="9">RTA1-domain-containing protein</fullName>
    </recommendedName>
</protein>
<comment type="subcellular location">
    <subcellularLocation>
        <location evidence="1">Membrane</location>
        <topology evidence="1">Multi-pass membrane protein</topology>
    </subcellularLocation>
</comment>
<evidence type="ECO:0000313" key="8">
    <source>
        <dbReference type="Proteomes" id="UP000623467"/>
    </source>
</evidence>
<dbReference type="GO" id="GO:0005886">
    <property type="term" value="C:plasma membrane"/>
    <property type="evidence" value="ECO:0007669"/>
    <property type="project" value="TreeGrafter"/>
</dbReference>
<evidence type="ECO:0000313" key="7">
    <source>
        <dbReference type="EMBL" id="KAF7350567.1"/>
    </source>
</evidence>
<evidence type="ECO:0000256" key="2">
    <source>
        <dbReference type="ARBA" id="ARBA00022692"/>
    </source>
</evidence>
<evidence type="ECO:0008006" key="9">
    <source>
        <dbReference type="Google" id="ProtNLM"/>
    </source>
</evidence>
<feature type="transmembrane region" description="Helical" evidence="6">
    <location>
        <begin position="115"/>
        <end position="140"/>
    </location>
</feature>
<dbReference type="PANTHER" id="PTHR31465">
    <property type="entry name" value="PROTEIN RTA1-RELATED"/>
    <property type="match status" value="1"/>
</dbReference>
<feature type="transmembrane region" description="Helical" evidence="6">
    <location>
        <begin position="44"/>
        <end position="70"/>
    </location>
</feature>
<keyword evidence="3 6" id="KW-1133">Transmembrane helix</keyword>
<keyword evidence="8" id="KW-1185">Reference proteome</keyword>
<keyword evidence="2 6" id="KW-0812">Transmembrane</keyword>
<feature type="transmembrane region" description="Helical" evidence="6">
    <location>
        <begin position="283"/>
        <end position="308"/>
    </location>
</feature>
<evidence type="ECO:0000256" key="4">
    <source>
        <dbReference type="ARBA" id="ARBA00023136"/>
    </source>
</evidence>
<reference evidence="7" key="1">
    <citation type="submission" date="2020-05" db="EMBL/GenBank/DDBJ databases">
        <title>Mycena genomes resolve the evolution of fungal bioluminescence.</title>
        <authorList>
            <person name="Tsai I.J."/>
        </authorList>
    </citation>
    <scope>NUCLEOTIDE SEQUENCE</scope>
    <source>
        <strain evidence="7">160909Yilan</strain>
    </source>
</reference>
<accession>A0A8H6Y0Q3</accession>
<evidence type="ECO:0000256" key="1">
    <source>
        <dbReference type="ARBA" id="ARBA00004141"/>
    </source>
</evidence>
<organism evidence="7 8">
    <name type="scientific">Mycena sanguinolenta</name>
    <dbReference type="NCBI Taxonomy" id="230812"/>
    <lineage>
        <taxon>Eukaryota</taxon>
        <taxon>Fungi</taxon>
        <taxon>Dikarya</taxon>
        <taxon>Basidiomycota</taxon>
        <taxon>Agaricomycotina</taxon>
        <taxon>Agaricomycetes</taxon>
        <taxon>Agaricomycetidae</taxon>
        <taxon>Agaricales</taxon>
        <taxon>Marasmiineae</taxon>
        <taxon>Mycenaceae</taxon>
        <taxon>Mycena</taxon>
    </lineage>
</organism>
<dbReference type="PANTHER" id="PTHR31465:SF9">
    <property type="entry name" value="SPHINGOID LONG-CHAIN BASE TRANSPORTER RSB1"/>
    <property type="match status" value="1"/>
</dbReference>
<feature type="transmembrane region" description="Helical" evidence="6">
    <location>
        <begin position="245"/>
        <end position="263"/>
    </location>
</feature>
<dbReference type="GO" id="GO:0000324">
    <property type="term" value="C:fungal-type vacuole"/>
    <property type="evidence" value="ECO:0007669"/>
    <property type="project" value="TreeGrafter"/>
</dbReference>
<gene>
    <name evidence="7" type="ORF">MSAN_01616500</name>
</gene>
<evidence type="ECO:0000256" key="3">
    <source>
        <dbReference type="ARBA" id="ARBA00022989"/>
    </source>
</evidence>
<evidence type="ECO:0000256" key="6">
    <source>
        <dbReference type="SAM" id="Phobius"/>
    </source>
</evidence>
<dbReference type="OrthoDB" id="3358017at2759"/>
<sequence>MSTLPSLMDRPSEAVRLSDGLSPTPLRLSRPGPSASKMPLKTSYYGYTPTESVCILFIVLFGISSALHLLQATRYRLWWLFPTVILCSLLETLGWSARLWSSLNVMAPHPFEIQLIVTICAPTPLAAANFTLLGTIILRLGPMYSRLGPRSYTTIFLICDVLSLFVQGIGAGVAAKEVINLKSPKLGSHIMLTGIVLQLVTIFVYALCASEFLWRFLTHRPLAKHTKSLPTFPSLPAPLTRRQKTMIAGMAFNLLCLFIRAVYRVIELKEGFRGRIIQTEVYFSVLDGGMITLAIFTFNVAHPGFLLYRVPEEERLERKDLEMEGDVKGLAV</sequence>